<dbReference type="SMART" id="SM01022">
    <property type="entry name" value="ASCH"/>
    <property type="match status" value="1"/>
</dbReference>
<dbReference type="Pfam" id="PF04266">
    <property type="entry name" value="ASCH"/>
    <property type="match status" value="1"/>
</dbReference>
<name>A0A4V5TTL3_9BACI</name>
<evidence type="ECO:0000313" key="2">
    <source>
        <dbReference type="EMBL" id="TKI90473.1"/>
    </source>
</evidence>
<dbReference type="Gene3D" id="2.30.130.30">
    <property type="entry name" value="Hypothetical protein"/>
    <property type="match status" value="1"/>
</dbReference>
<accession>A0A4V5TTL3</accession>
<organism evidence="2 3">
    <name type="scientific">Bacillus wiedmannii</name>
    <dbReference type="NCBI Taxonomy" id="1890302"/>
    <lineage>
        <taxon>Bacteria</taxon>
        <taxon>Bacillati</taxon>
        <taxon>Bacillota</taxon>
        <taxon>Bacilli</taxon>
        <taxon>Bacillales</taxon>
        <taxon>Bacillaceae</taxon>
        <taxon>Bacillus</taxon>
        <taxon>Bacillus cereus group</taxon>
    </lineage>
</organism>
<comment type="caution">
    <text evidence="2">The sequence shown here is derived from an EMBL/GenBank/DDBJ whole genome shotgun (WGS) entry which is preliminary data.</text>
</comment>
<feature type="domain" description="ASCH" evidence="1">
    <location>
        <begin position="5"/>
        <end position="98"/>
    </location>
</feature>
<protein>
    <submittedName>
        <fullName evidence="2">ASCH domain-containing protein</fullName>
    </submittedName>
</protein>
<dbReference type="EMBL" id="SZON01001602">
    <property type="protein sequence ID" value="TKI90473.1"/>
    <property type="molecule type" value="Genomic_DNA"/>
</dbReference>
<dbReference type="RefSeq" id="WP_327962789.1">
    <property type="nucleotide sequence ID" value="NZ_JARMPN010000032.1"/>
</dbReference>
<dbReference type="InterPro" id="IPR015947">
    <property type="entry name" value="PUA-like_sf"/>
</dbReference>
<dbReference type="AlphaFoldDB" id="A0A4V5TTL3"/>
<reference evidence="2 3" key="1">
    <citation type="journal article" date="2019" name="Environ. Microbiol.">
        <title>An active ?-lactamase is a part of an orchestrated cell wall stress resistance network of Bacillus subtilis and related rhizosphere species.</title>
        <authorList>
            <person name="Bucher T."/>
            <person name="Keren-Paz A."/>
            <person name="Hausser J."/>
            <person name="Olender T."/>
            <person name="Cytryn E."/>
            <person name="Kolodkin-Gal I."/>
        </authorList>
    </citation>
    <scope>NUCLEOTIDE SEQUENCE [LARGE SCALE GENOMIC DNA]</scope>
    <source>
        <strain evidence="2 3">I5</strain>
    </source>
</reference>
<gene>
    <name evidence="2" type="ORF">FC699_24035</name>
</gene>
<evidence type="ECO:0000313" key="3">
    <source>
        <dbReference type="Proteomes" id="UP000305222"/>
    </source>
</evidence>
<evidence type="ECO:0000259" key="1">
    <source>
        <dbReference type="SMART" id="SM01022"/>
    </source>
</evidence>
<dbReference type="SUPFAM" id="SSF88697">
    <property type="entry name" value="PUA domain-like"/>
    <property type="match status" value="1"/>
</dbReference>
<proteinExistence type="predicted"/>
<sequence>MKVLLSIKPEFVEEIILGKKRFEYRKSIFKRKDVSSVVVYATKPYGKVVGEFEIEDIIMDNPDNIWKQTKEYSGITKRYFNHYFEGRQKGFAIQIKEFKKYDEPLELIEFDSALKVAPQSFCYTNGGI</sequence>
<dbReference type="Proteomes" id="UP000305222">
    <property type="component" value="Unassembled WGS sequence"/>
</dbReference>
<dbReference type="InterPro" id="IPR007374">
    <property type="entry name" value="ASCH_domain"/>
</dbReference>